<reference evidence="5" key="1">
    <citation type="journal article" date="2019" name="Int. J. Syst. Evol. Microbiol.">
        <title>The Global Catalogue of Microorganisms (GCM) 10K type strain sequencing project: providing services to taxonomists for standard genome sequencing and annotation.</title>
        <authorList>
            <consortium name="The Broad Institute Genomics Platform"/>
            <consortium name="The Broad Institute Genome Sequencing Center for Infectious Disease"/>
            <person name="Wu L."/>
            <person name="Ma J."/>
        </authorList>
    </citation>
    <scope>NUCLEOTIDE SEQUENCE [LARGE SCALE GENOMIC DNA]</scope>
    <source>
        <strain evidence="5">CGMCC 1.12125</strain>
    </source>
</reference>
<dbReference type="Proteomes" id="UP001595965">
    <property type="component" value="Unassembled WGS sequence"/>
</dbReference>
<dbReference type="RefSeq" id="WP_344231141.1">
    <property type="nucleotide sequence ID" value="NZ_BAAALH010000003.1"/>
</dbReference>
<proteinExistence type="predicted"/>
<keyword evidence="2" id="KW-1133">Transmembrane helix</keyword>
<feature type="region of interest" description="Disordered" evidence="1">
    <location>
        <begin position="148"/>
        <end position="186"/>
    </location>
</feature>
<protein>
    <submittedName>
        <fullName evidence="4">HPP family protein</fullName>
    </submittedName>
</protein>
<name>A0ABV8Y377_9MICC</name>
<evidence type="ECO:0000256" key="2">
    <source>
        <dbReference type="SAM" id="Phobius"/>
    </source>
</evidence>
<feature type="transmembrane region" description="Helical" evidence="2">
    <location>
        <begin position="98"/>
        <end position="119"/>
    </location>
</feature>
<feature type="transmembrane region" description="Helical" evidence="2">
    <location>
        <begin position="67"/>
        <end position="86"/>
    </location>
</feature>
<feature type="compositionally biased region" description="Basic and acidic residues" evidence="1">
    <location>
        <begin position="150"/>
        <end position="164"/>
    </location>
</feature>
<dbReference type="Pfam" id="PF04982">
    <property type="entry name" value="TM_HPP"/>
    <property type="match status" value="1"/>
</dbReference>
<evidence type="ECO:0000313" key="4">
    <source>
        <dbReference type="EMBL" id="MFC4430970.1"/>
    </source>
</evidence>
<gene>
    <name evidence="4" type="ORF">ACFO0K_14965</name>
</gene>
<organism evidence="4 5">
    <name type="scientific">Citricoccus alkalitolerans</name>
    <dbReference type="NCBI Taxonomy" id="246603"/>
    <lineage>
        <taxon>Bacteria</taxon>
        <taxon>Bacillati</taxon>
        <taxon>Actinomycetota</taxon>
        <taxon>Actinomycetes</taxon>
        <taxon>Micrococcales</taxon>
        <taxon>Micrococcaceae</taxon>
        <taxon>Citricoccus</taxon>
    </lineage>
</organism>
<evidence type="ECO:0000256" key="1">
    <source>
        <dbReference type="SAM" id="MobiDB-lite"/>
    </source>
</evidence>
<feature type="transmembrane region" description="Helical" evidence="2">
    <location>
        <begin position="125"/>
        <end position="145"/>
    </location>
</feature>
<keyword evidence="5" id="KW-1185">Reference proteome</keyword>
<dbReference type="EMBL" id="JBHSEN010000003">
    <property type="protein sequence ID" value="MFC4430970.1"/>
    <property type="molecule type" value="Genomic_DNA"/>
</dbReference>
<feature type="transmembrane region" description="Helical" evidence="2">
    <location>
        <begin position="12"/>
        <end position="36"/>
    </location>
</feature>
<dbReference type="InterPro" id="IPR058581">
    <property type="entry name" value="TM_HPP"/>
</dbReference>
<feature type="domain" description="HPP transmembrane region" evidence="3">
    <location>
        <begin position="16"/>
        <end position="136"/>
    </location>
</feature>
<accession>A0ABV8Y377</accession>
<comment type="caution">
    <text evidence="4">The sequence shown here is derived from an EMBL/GenBank/DDBJ whole genome shotgun (WGS) entry which is preliminary data.</text>
</comment>
<keyword evidence="2" id="KW-0472">Membrane</keyword>
<sequence>MLEWLKGRAGSVGAGVYAAMLSLVVLAGAGSVGLALHQPWLFPSLGPTVMLFFESPQLDSSRPRNSLVGHAVGLVAGIGALYAFGLQDAPSAPVGGLTGAYLLAGAVSVAVTTLVLTTIRTPHPPAGATTLIVSLGILTGPSAWVHGRGHRADHGSRLGTERPARRAPHSSHAEGLSPGARTTLGR</sequence>
<keyword evidence="2" id="KW-0812">Transmembrane</keyword>
<evidence type="ECO:0000259" key="3">
    <source>
        <dbReference type="Pfam" id="PF04982"/>
    </source>
</evidence>
<evidence type="ECO:0000313" key="5">
    <source>
        <dbReference type="Proteomes" id="UP001595965"/>
    </source>
</evidence>